<comment type="caution">
    <text evidence="1">The sequence shown here is derived from an EMBL/GenBank/DDBJ whole genome shotgun (WGS) entry which is preliminary data.</text>
</comment>
<reference evidence="1" key="1">
    <citation type="journal article" date="2023" name="bioRxiv">
        <title>Improved chromosome-level genome assembly for marigold (Tagetes erecta).</title>
        <authorList>
            <person name="Jiang F."/>
            <person name="Yuan L."/>
            <person name="Wang S."/>
            <person name="Wang H."/>
            <person name="Xu D."/>
            <person name="Wang A."/>
            <person name="Fan W."/>
        </authorList>
    </citation>
    <scope>NUCLEOTIDE SEQUENCE</scope>
    <source>
        <strain evidence="1">WSJ</strain>
        <tissue evidence="1">Leaf</tissue>
    </source>
</reference>
<accession>A0AAD8KFX8</accession>
<proteinExistence type="predicted"/>
<protein>
    <submittedName>
        <fullName evidence="1">Uncharacterized protein</fullName>
    </submittedName>
</protein>
<gene>
    <name evidence="1" type="ORF">QVD17_21836</name>
</gene>
<evidence type="ECO:0000313" key="2">
    <source>
        <dbReference type="Proteomes" id="UP001229421"/>
    </source>
</evidence>
<dbReference type="AlphaFoldDB" id="A0AAD8KFX8"/>
<dbReference type="Proteomes" id="UP001229421">
    <property type="component" value="Unassembled WGS sequence"/>
</dbReference>
<keyword evidence="2" id="KW-1185">Reference proteome</keyword>
<organism evidence="1 2">
    <name type="scientific">Tagetes erecta</name>
    <name type="common">African marigold</name>
    <dbReference type="NCBI Taxonomy" id="13708"/>
    <lineage>
        <taxon>Eukaryota</taxon>
        <taxon>Viridiplantae</taxon>
        <taxon>Streptophyta</taxon>
        <taxon>Embryophyta</taxon>
        <taxon>Tracheophyta</taxon>
        <taxon>Spermatophyta</taxon>
        <taxon>Magnoliopsida</taxon>
        <taxon>eudicotyledons</taxon>
        <taxon>Gunneridae</taxon>
        <taxon>Pentapetalae</taxon>
        <taxon>asterids</taxon>
        <taxon>campanulids</taxon>
        <taxon>Asterales</taxon>
        <taxon>Asteraceae</taxon>
        <taxon>Asteroideae</taxon>
        <taxon>Heliantheae alliance</taxon>
        <taxon>Tageteae</taxon>
        <taxon>Tagetes</taxon>
    </lineage>
</organism>
<name>A0AAD8KFX8_TARER</name>
<sequence length="71" mass="8422">MGVQQSYSIYRSPEFPWQEERTAFATKEETDTEEVEKVVKTKAKGETRCHDAFFLTSRKWLKKKITSLYNL</sequence>
<evidence type="ECO:0000313" key="1">
    <source>
        <dbReference type="EMBL" id="KAK1420326.1"/>
    </source>
</evidence>
<dbReference type="EMBL" id="JAUHHV010000006">
    <property type="protein sequence ID" value="KAK1420326.1"/>
    <property type="molecule type" value="Genomic_DNA"/>
</dbReference>